<feature type="active site" description="Proton donor" evidence="1">
    <location>
        <position position="72"/>
    </location>
</feature>
<evidence type="ECO:0000256" key="1">
    <source>
        <dbReference type="PIRSR" id="PIRSR000097-1"/>
    </source>
</evidence>
<keyword evidence="4" id="KW-0732">Signal</keyword>
<feature type="domain" description="NADP-dependent oxidoreductase" evidence="5">
    <location>
        <begin position="38"/>
        <end position="308"/>
    </location>
</feature>
<reference evidence="6" key="1">
    <citation type="submission" date="2022-12" db="EMBL/GenBank/DDBJ databases">
        <title>Chromosome-level genome assembly of the bean flower thrips Megalurothrips usitatus.</title>
        <authorList>
            <person name="Ma L."/>
            <person name="Liu Q."/>
            <person name="Li H."/>
            <person name="Cai W."/>
        </authorList>
    </citation>
    <scope>NUCLEOTIDE SEQUENCE</scope>
    <source>
        <strain evidence="6">Cailab_2022a</strain>
    </source>
</reference>
<gene>
    <name evidence="6" type="ORF">ONE63_003357</name>
</gene>
<dbReference type="PROSITE" id="PS00798">
    <property type="entry name" value="ALDOKETO_REDUCTASE_1"/>
    <property type="match status" value="1"/>
</dbReference>
<evidence type="ECO:0000256" key="2">
    <source>
        <dbReference type="PIRSR" id="PIRSR000097-2"/>
    </source>
</evidence>
<dbReference type="EMBL" id="JAPTSV010000013">
    <property type="protein sequence ID" value="KAJ1521715.1"/>
    <property type="molecule type" value="Genomic_DNA"/>
</dbReference>
<dbReference type="InterPro" id="IPR020471">
    <property type="entry name" value="AKR"/>
</dbReference>
<dbReference type="InterPro" id="IPR018170">
    <property type="entry name" value="Aldo/ket_reductase_CS"/>
</dbReference>
<comment type="caution">
    <text evidence="6">The sequence shown here is derived from an EMBL/GenBank/DDBJ whole genome shotgun (WGS) entry which is preliminary data.</text>
</comment>
<name>A0AAV7XE21_9NEOP</name>
<dbReference type="PROSITE" id="PS00062">
    <property type="entry name" value="ALDOKETO_REDUCTASE_2"/>
    <property type="match status" value="1"/>
</dbReference>
<dbReference type="PRINTS" id="PR00069">
    <property type="entry name" value="ALDKETRDTASE"/>
</dbReference>
<dbReference type="Pfam" id="PF00248">
    <property type="entry name" value="Aldo_ket_red"/>
    <property type="match status" value="1"/>
</dbReference>
<proteinExistence type="predicted"/>
<dbReference type="SUPFAM" id="SSF51430">
    <property type="entry name" value="NAD(P)-linked oxidoreductase"/>
    <property type="match status" value="1"/>
</dbReference>
<feature type="signal peptide" evidence="4">
    <location>
        <begin position="1"/>
        <end position="19"/>
    </location>
</feature>
<feature type="binding site" evidence="2">
    <location>
        <position position="134"/>
    </location>
    <ligand>
        <name>substrate</name>
    </ligand>
</feature>
<dbReference type="GO" id="GO:0016491">
    <property type="term" value="F:oxidoreductase activity"/>
    <property type="evidence" value="ECO:0007669"/>
    <property type="project" value="InterPro"/>
</dbReference>
<dbReference type="Gene3D" id="3.20.20.100">
    <property type="entry name" value="NADP-dependent oxidoreductase domain"/>
    <property type="match status" value="1"/>
</dbReference>
<dbReference type="AlphaFoldDB" id="A0AAV7XE21"/>
<dbReference type="PANTHER" id="PTHR11732">
    <property type="entry name" value="ALDO/KETO REDUCTASE"/>
    <property type="match status" value="1"/>
</dbReference>
<dbReference type="FunFam" id="3.20.20.100:FF:000029">
    <property type="entry name" value="Aldo-keto reductase"/>
    <property type="match status" value="1"/>
</dbReference>
<feature type="site" description="Lowers pKa of active site Tyr" evidence="3">
    <location>
        <position position="101"/>
    </location>
</feature>
<protein>
    <recommendedName>
        <fullName evidence="5">NADP-dependent oxidoreductase domain-containing protein</fullName>
    </recommendedName>
</protein>
<accession>A0AAV7XE21</accession>
<evidence type="ECO:0000313" key="6">
    <source>
        <dbReference type="EMBL" id="KAJ1521715.1"/>
    </source>
</evidence>
<evidence type="ECO:0000259" key="5">
    <source>
        <dbReference type="Pfam" id="PF00248"/>
    </source>
</evidence>
<dbReference type="InterPro" id="IPR023210">
    <property type="entry name" value="NADP_OxRdtase_dom"/>
</dbReference>
<keyword evidence="7" id="KW-1185">Reference proteome</keyword>
<feature type="chain" id="PRO_5043698129" description="NADP-dependent oxidoreductase domain-containing protein" evidence="4">
    <location>
        <begin position="20"/>
        <end position="318"/>
    </location>
</feature>
<evidence type="ECO:0000256" key="3">
    <source>
        <dbReference type="PIRSR" id="PIRSR000097-3"/>
    </source>
</evidence>
<dbReference type="PIRSF" id="PIRSF000097">
    <property type="entry name" value="AKR"/>
    <property type="match status" value="1"/>
</dbReference>
<evidence type="ECO:0000313" key="7">
    <source>
        <dbReference type="Proteomes" id="UP001075354"/>
    </source>
</evidence>
<organism evidence="6 7">
    <name type="scientific">Megalurothrips usitatus</name>
    <name type="common">bean blossom thrips</name>
    <dbReference type="NCBI Taxonomy" id="439358"/>
    <lineage>
        <taxon>Eukaryota</taxon>
        <taxon>Metazoa</taxon>
        <taxon>Ecdysozoa</taxon>
        <taxon>Arthropoda</taxon>
        <taxon>Hexapoda</taxon>
        <taxon>Insecta</taxon>
        <taxon>Pterygota</taxon>
        <taxon>Neoptera</taxon>
        <taxon>Paraneoptera</taxon>
        <taxon>Thysanoptera</taxon>
        <taxon>Terebrantia</taxon>
        <taxon>Thripoidea</taxon>
        <taxon>Thripidae</taxon>
        <taxon>Megalurothrips</taxon>
    </lineage>
</organism>
<dbReference type="Proteomes" id="UP001075354">
    <property type="component" value="Chromosome 13"/>
</dbReference>
<evidence type="ECO:0000256" key="4">
    <source>
        <dbReference type="SAM" id="SignalP"/>
    </source>
</evidence>
<dbReference type="PROSITE" id="PS00063">
    <property type="entry name" value="ALDOKETO_REDUCTASE_3"/>
    <property type="match status" value="1"/>
</dbReference>
<sequence>MMYARHVLVLLAAVASARSAQEAAVRTVLPSGSSIPLVGLGTWQSSQEQELEASVDAALEAGYRHIDTATLYNNEHVIGKVLKRWLQDGKLKREELFVTTKLPFFGMRPSDVPVFLNESLAKLQLDYVDLYLVHMPFAIARDGLDAQGHVKPGAVDKSTDHLAIWKALEAEHQAGRIKDLGVSNFNESQIARVLNNSVIKPAVLQVELHLHHQQKPLVAFCKQNNITVTAYSPLGSPGSKWISQYSGKELPDLLGLPAVKEIAARHNKTAAQVLLHHTVYKGIVVIPKSSKPRRIRENIGVSARGPTKNERVITVTQR</sequence>
<dbReference type="InterPro" id="IPR036812">
    <property type="entry name" value="NAD(P)_OxRdtase_dom_sf"/>
</dbReference>